<reference evidence="2" key="1">
    <citation type="submission" date="2015-11" db="EMBL/GenBank/DDBJ databases">
        <title>De novo transcriptome assembly of four potential Pierce s Disease insect vectors from Arizona vineyards.</title>
        <authorList>
            <person name="Tassone E.E."/>
        </authorList>
    </citation>
    <scope>NUCLEOTIDE SEQUENCE</scope>
</reference>
<protein>
    <recommendedName>
        <fullName evidence="3">Salivary secreted protein</fullName>
    </recommendedName>
</protein>
<name>A0A1B6G5E2_9HEMI</name>
<dbReference type="AlphaFoldDB" id="A0A1B6G5E2"/>
<feature type="non-terminal residue" evidence="2">
    <location>
        <position position="1"/>
    </location>
</feature>
<feature type="signal peptide" evidence="1">
    <location>
        <begin position="1"/>
        <end position="15"/>
    </location>
</feature>
<dbReference type="EMBL" id="GECZ01012104">
    <property type="protein sequence ID" value="JAS57665.1"/>
    <property type="molecule type" value="Transcribed_RNA"/>
</dbReference>
<evidence type="ECO:0008006" key="3">
    <source>
        <dbReference type="Google" id="ProtNLM"/>
    </source>
</evidence>
<proteinExistence type="predicted"/>
<evidence type="ECO:0000313" key="2">
    <source>
        <dbReference type="EMBL" id="JAS57665.1"/>
    </source>
</evidence>
<evidence type="ECO:0000256" key="1">
    <source>
        <dbReference type="SAM" id="SignalP"/>
    </source>
</evidence>
<organism evidence="2">
    <name type="scientific">Cuerna arida</name>
    <dbReference type="NCBI Taxonomy" id="1464854"/>
    <lineage>
        <taxon>Eukaryota</taxon>
        <taxon>Metazoa</taxon>
        <taxon>Ecdysozoa</taxon>
        <taxon>Arthropoda</taxon>
        <taxon>Hexapoda</taxon>
        <taxon>Insecta</taxon>
        <taxon>Pterygota</taxon>
        <taxon>Neoptera</taxon>
        <taxon>Paraneoptera</taxon>
        <taxon>Hemiptera</taxon>
        <taxon>Auchenorrhyncha</taxon>
        <taxon>Membracoidea</taxon>
        <taxon>Cicadellidae</taxon>
        <taxon>Cicadellinae</taxon>
        <taxon>Proconiini</taxon>
        <taxon>Cuerna</taxon>
    </lineage>
</organism>
<gene>
    <name evidence="2" type="ORF">g.33426</name>
</gene>
<keyword evidence="1" id="KW-0732">Signal</keyword>
<sequence length="283" mass="28506">FVWAILAFPCGFSLGQSTSQSSPSYGTVFAEDFNKNLAAVEKNLYTGVVGVTDPVFKFAIDTAPNLAHLYAIFNGVNVPSGLAILGKDLYGKAAVGGGRVLGGAAVLGSSVLGKGIGTLGDVLETKNSALENGVKAGINFAGELADKATDAAVKGAGAAGSALTAVGDGLIAAGSSVNTVSDGISQLVKAITASLVLAIQSAHKIAMDLFDTRDNLLKNGILAFDSKTQENIFNSLNSYVKIISNIQDLFGNFLKSIMGTAANTLANSGQGSTGSSTSSSAAS</sequence>
<feature type="chain" id="PRO_5012452817" description="Salivary secreted protein" evidence="1">
    <location>
        <begin position="16"/>
        <end position="283"/>
    </location>
</feature>
<accession>A0A1B6G5E2</accession>